<evidence type="ECO:0000256" key="1">
    <source>
        <dbReference type="SAM" id="SignalP"/>
    </source>
</evidence>
<evidence type="ECO:0000313" key="3">
    <source>
        <dbReference type="Proteomes" id="UP000682195"/>
    </source>
</evidence>
<feature type="chain" id="PRO_5047270635" description="DUF4105 domain-containing protein" evidence="1">
    <location>
        <begin position="19"/>
        <end position="128"/>
    </location>
</feature>
<keyword evidence="1" id="KW-0732">Signal</keyword>
<protein>
    <recommendedName>
        <fullName evidence="4">DUF4105 domain-containing protein</fullName>
    </recommendedName>
</protein>
<name>A0ABX7XRZ2_9BACT</name>
<accession>A0ABX7XRZ2</accession>
<reference evidence="2 3" key="1">
    <citation type="submission" date="2021-03" db="EMBL/GenBank/DDBJ databases">
        <title>Human Oral Microbial Genomes.</title>
        <authorList>
            <person name="Johnston C.D."/>
            <person name="Chen T."/>
            <person name="Dewhirst F.E."/>
        </authorList>
    </citation>
    <scope>NUCLEOTIDE SEQUENCE [LARGE SCALE GENOMIC DNA]</scope>
    <source>
        <strain evidence="2 3">F0054</strain>
    </source>
</reference>
<evidence type="ECO:0008006" key="4">
    <source>
        <dbReference type="Google" id="ProtNLM"/>
    </source>
</evidence>
<dbReference type="Proteomes" id="UP000682195">
    <property type="component" value="Chromosome 2"/>
</dbReference>
<organism evidence="2 3">
    <name type="scientific">Prevotella melaninogenica</name>
    <dbReference type="NCBI Taxonomy" id="28132"/>
    <lineage>
        <taxon>Bacteria</taxon>
        <taxon>Pseudomonadati</taxon>
        <taxon>Bacteroidota</taxon>
        <taxon>Bacteroidia</taxon>
        <taxon>Bacteroidales</taxon>
        <taxon>Prevotellaceae</taxon>
        <taxon>Prevotella</taxon>
    </lineage>
</organism>
<feature type="signal peptide" evidence="1">
    <location>
        <begin position="1"/>
        <end position="18"/>
    </location>
</feature>
<proteinExistence type="predicted"/>
<keyword evidence="3" id="KW-1185">Reference proteome</keyword>
<evidence type="ECO:0000313" key="2">
    <source>
        <dbReference type="EMBL" id="QUB76409.1"/>
    </source>
</evidence>
<dbReference type="RefSeq" id="WP_211808303.1">
    <property type="nucleotide sequence ID" value="NZ_CP072362.1"/>
</dbReference>
<gene>
    <name evidence="2" type="ORF">J5A58_11815</name>
</gene>
<dbReference type="EMBL" id="CP072362">
    <property type="protein sequence ID" value="QUB76409.1"/>
    <property type="molecule type" value="Genomic_DNA"/>
</dbReference>
<sequence length="128" mass="14923">MKKLLFILGLFISLNLFGQSKTHCFLFTFDTKAVAWGKNTTFSNPQFCKANLTLFDRASFFLLDDPVAVGIFDIKNVEKDYERNIFVFTCTKRETKESCTILLENEFITFIYASVAYRYHIRLSNELD</sequence>